<dbReference type="EMBL" id="CP035544">
    <property type="protein sequence ID" value="QBA63589.1"/>
    <property type="molecule type" value="Genomic_DNA"/>
</dbReference>
<evidence type="ECO:0000259" key="7">
    <source>
        <dbReference type="Pfam" id="PF04542"/>
    </source>
</evidence>
<proteinExistence type="inferred from homology"/>
<gene>
    <name evidence="9" type="ORF">EQY75_02905</name>
</gene>
<dbReference type="RefSeq" id="WP_129602723.1">
    <property type="nucleotide sequence ID" value="NZ_CP035544.1"/>
</dbReference>
<evidence type="ECO:0000313" key="10">
    <source>
        <dbReference type="Proteomes" id="UP000290889"/>
    </source>
</evidence>
<dbReference type="Gene3D" id="1.10.1740.10">
    <property type="match status" value="1"/>
</dbReference>
<keyword evidence="5 6" id="KW-0804">Transcription</keyword>
<dbReference type="SUPFAM" id="SSF88659">
    <property type="entry name" value="Sigma3 and sigma4 domains of RNA polymerase sigma factors"/>
    <property type="match status" value="1"/>
</dbReference>
<dbReference type="Pfam" id="PF08281">
    <property type="entry name" value="Sigma70_r4_2"/>
    <property type="match status" value="1"/>
</dbReference>
<dbReference type="CDD" id="cd06171">
    <property type="entry name" value="Sigma70_r4"/>
    <property type="match status" value="1"/>
</dbReference>
<accession>A0A411E7C9</accession>
<evidence type="ECO:0000256" key="3">
    <source>
        <dbReference type="ARBA" id="ARBA00023082"/>
    </source>
</evidence>
<dbReference type="GO" id="GO:0006352">
    <property type="term" value="P:DNA-templated transcription initiation"/>
    <property type="evidence" value="ECO:0007669"/>
    <property type="project" value="InterPro"/>
</dbReference>
<keyword evidence="4 6" id="KW-0238">DNA-binding</keyword>
<dbReference type="GO" id="GO:0003677">
    <property type="term" value="F:DNA binding"/>
    <property type="evidence" value="ECO:0007669"/>
    <property type="project" value="UniProtKB-KW"/>
</dbReference>
<dbReference type="InterPro" id="IPR013249">
    <property type="entry name" value="RNA_pol_sigma70_r4_t2"/>
</dbReference>
<keyword evidence="3 6" id="KW-0731">Sigma factor</keyword>
<dbReference type="PANTHER" id="PTHR43133:SF51">
    <property type="entry name" value="RNA POLYMERASE SIGMA FACTOR"/>
    <property type="match status" value="1"/>
</dbReference>
<dbReference type="InterPro" id="IPR000838">
    <property type="entry name" value="RNA_pol_sigma70_ECF_CS"/>
</dbReference>
<dbReference type="PANTHER" id="PTHR43133">
    <property type="entry name" value="RNA POLYMERASE ECF-TYPE SIGMA FACTO"/>
    <property type="match status" value="1"/>
</dbReference>
<feature type="domain" description="RNA polymerase sigma-70 region 2" evidence="7">
    <location>
        <begin position="24"/>
        <end position="92"/>
    </location>
</feature>
<evidence type="ECO:0000256" key="4">
    <source>
        <dbReference type="ARBA" id="ARBA00023125"/>
    </source>
</evidence>
<evidence type="ECO:0000259" key="8">
    <source>
        <dbReference type="Pfam" id="PF08281"/>
    </source>
</evidence>
<evidence type="ECO:0000256" key="6">
    <source>
        <dbReference type="RuleBase" id="RU000716"/>
    </source>
</evidence>
<dbReference type="InterPro" id="IPR039425">
    <property type="entry name" value="RNA_pol_sigma-70-like"/>
</dbReference>
<sequence length="189" mass="21855">MLLPEEKELISQSLQGNHKAYGVLVDRYKYLIYTLACRMLNNREDAEEVAQDTFVKAYKSLNTFNGDAKFSSWLYRIAYRKCLDRLKKEKRRPGTKSLEIDGVKDLRASGNVLDYIEGEERSALLKAAIDRLSEIDAALVTLYYYEQLTIREISGILDMSQNVIKVRLFRSRKHLGQLLVNKTEVINII</sequence>
<dbReference type="Proteomes" id="UP000290889">
    <property type="component" value="Chromosome"/>
</dbReference>
<feature type="domain" description="RNA polymerase sigma factor 70 region 4 type 2" evidence="8">
    <location>
        <begin position="124"/>
        <end position="175"/>
    </location>
</feature>
<evidence type="ECO:0000256" key="2">
    <source>
        <dbReference type="ARBA" id="ARBA00023015"/>
    </source>
</evidence>
<dbReference type="PROSITE" id="PS01063">
    <property type="entry name" value="SIGMA70_ECF"/>
    <property type="match status" value="1"/>
</dbReference>
<dbReference type="InterPro" id="IPR007627">
    <property type="entry name" value="RNA_pol_sigma70_r2"/>
</dbReference>
<dbReference type="KEGG" id="mur:EQY75_02905"/>
<dbReference type="NCBIfam" id="TIGR02937">
    <property type="entry name" value="sigma70-ECF"/>
    <property type="match status" value="1"/>
</dbReference>
<dbReference type="GO" id="GO:0016987">
    <property type="term" value="F:sigma factor activity"/>
    <property type="evidence" value="ECO:0007669"/>
    <property type="project" value="UniProtKB-KW"/>
</dbReference>
<comment type="similarity">
    <text evidence="1 6">Belongs to the sigma-70 factor family. ECF subfamily.</text>
</comment>
<name>A0A411E7C9_9FLAO</name>
<dbReference type="InterPro" id="IPR013324">
    <property type="entry name" value="RNA_pol_sigma_r3/r4-like"/>
</dbReference>
<reference evidence="9 10" key="1">
    <citation type="submission" date="2019-01" db="EMBL/GenBank/DDBJ databases">
        <title>Muriicola soli sp. nov., isolated from soil.</title>
        <authorList>
            <person name="Kang H.J."/>
            <person name="Kim S.B."/>
        </authorList>
    </citation>
    <scope>NUCLEOTIDE SEQUENCE [LARGE SCALE GENOMIC DNA]</scope>
    <source>
        <strain evidence="9 10">MMS17-SY002</strain>
    </source>
</reference>
<evidence type="ECO:0000256" key="5">
    <source>
        <dbReference type="ARBA" id="ARBA00023163"/>
    </source>
</evidence>
<evidence type="ECO:0000313" key="9">
    <source>
        <dbReference type="EMBL" id="QBA63589.1"/>
    </source>
</evidence>
<evidence type="ECO:0000256" key="1">
    <source>
        <dbReference type="ARBA" id="ARBA00010641"/>
    </source>
</evidence>
<dbReference type="InterPro" id="IPR014284">
    <property type="entry name" value="RNA_pol_sigma-70_dom"/>
</dbReference>
<dbReference type="Gene3D" id="1.10.10.10">
    <property type="entry name" value="Winged helix-like DNA-binding domain superfamily/Winged helix DNA-binding domain"/>
    <property type="match status" value="1"/>
</dbReference>
<dbReference type="AlphaFoldDB" id="A0A411E7C9"/>
<protein>
    <recommendedName>
        <fullName evidence="6">RNA polymerase sigma factor</fullName>
    </recommendedName>
</protein>
<dbReference type="Pfam" id="PF04542">
    <property type="entry name" value="Sigma70_r2"/>
    <property type="match status" value="1"/>
</dbReference>
<organism evidence="9 10">
    <name type="scientific">Muriicola soli</name>
    <dbReference type="NCBI Taxonomy" id="2507538"/>
    <lineage>
        <taxon>Bacteria</taxon>
        <taxon>Pseudomonadati</taxon>
        <taxon>Bacteroidota</taxon>
        <taxon>Flavobacteriia</taxon>
        <taxon>Flavobacteriales</taxon>
        <taxon>Flavobacteriaceae</taxon>
        <taxon>Muriicola</taxon>
    </lineage>
</organism>
<dbReference type="InterPro" id="IPR013325">
    <property type="entry name" value="RNA_pol_sigma_r2"/>
</dbReference>
<dbReference type="InterPro" id="IPR036388">
    <property type="entry name" value="WH-like_DNA-bd_sf"/>
</dbReference>
<keyword evidence="10" id="KW-1185">Reference proteome</keyword>
<dbReference type="SUPFAM" id="SSF88946">
    <property type="entry name" value="Sigma2 domain of RNA polymerase sigma factors"/>
    <property type="match status" value="1"/>
</dbReference>
<dbReference type="OrthoDB" id="1027298at2"/>
<keyword evidence="2 6" id="KW-0805">Transcription regulation</keyword>